<dbReference type="Proteomes" id="UP001426770">
    <property type="component" value="Unassembled WGS sequence"/>
</dbReference>
<dbReference type="InterPro" id="IPR036779">
    <property type="entry name" value="LysM_dom_sf"/>
</dbReference>
<dbReference type="Pfam" id="PF01476">
    <property type="entry name" value="LysM"/>
    <property type="match status" value="1"/>
</dbReference>
<keyword evidence="3" id="KW-1185">Reference proteome</keyword>
<dbReference type="Gene3D" id="3.10.350.10">
    <property type="entry name" value="LysM domain"/>
    <property type="match status" value="1"/>
</dbReference>
<proteinExistence type="predicted"/>
<dbReference type="RefSeq" id="WP_286216349.1">
    <property type="nucleotide sequence ID" value="NZ_AP027736.1"/>
</dbReference>
<dbReference type="PROSITE" id="PS51782">
    <property type="entry name" value="LYSM"/>
    <property type="match status" value="1"/>
</dbReference>
<dbReference type="SMART" id="SM00257">
    <property type="entry name" value="LysM"/>
    <property type="match status" value="1"/>
</dbReference>
<dbReference type="CDD" id="cd00118">
    <property type="entry name" value="LysM"/>
    <property type="match status" value="1"/>
</dbReference>
<dbReference type="EMBL" id="BAABRR010000005">
    <property type="protein sequence ID" value="GAA5518760.1"/>
    <property type="molecule type" value="Genomic_DNA"/>
</dbReference>
<accession>A0ABP9WJ19</accession>
<reference evidence="2 3" key="1">
    <citation type="submission" date="2024-02" db="EMBL/GenBank/DDBJ databases">
        <title>Lysinimicrobium sediminis NBRC 112286.</title>
        <authorList>
            <person name="Ichikawa N."/>
            <person name="Katano-Makiyama Y."/>
            <person name="Hidaka K."/>
        </authorList>
    </citation>
    <scope>NUCLEOTIDE SEQUENCE [LARGE SCALE GENOMIC DNA]</scope>
    <source>
        <strain evidence="2 3">NBRC 112286</strain>
    </source>
</reference>
<feature type="domain" description="LysM" evidence="1">
    <location>
        <begin position="59"/>
        <end position="109"/>
    </location>
</feature>
<comment type="caution">
    <text evidence="2">The sequence shown here is derived from an EMBL/GenBank/DDBJ whole genome shotgun (WGS) entry which is preliminary data.</text>
</comment>
<evidence type="ECO:0000259" key="1">
    <source>
        <dbReference type="PROSITE" id="PS51782"/>
    </source>
</evidence>
<organism evidence="2 3">
    <name type="scientific">Demequina sediminis</name>
    <dbReference type="NCBI Taxonomy" id="1930058"/>
    <lineage>
        <taxon>Bacteria</taxon>
        <taxon>Bacillati</taxon>
        <taxon>Actinomycetota</taxon>
        <taxon>Actinomycetes</taxon>
        <taxon>Micrococcales</taxon>
        <taxon>Demequinaceae</taxon>
        <taxon>Demequina</taxon>
    </lineage>
</organism>
<protein>
    <recommendedName>
        <fullName evidence="1">LysM domain-containing protein</fullName>
    </recommendedName>
</protein>
<sequence length="113" mass="11320">MSIYAPQNPVAKARRARTGRFLAVVSLLIGAAVIGPQAFASDGTGGHGGGAGGSEAAVDSYTVGSGETLWSIAAARTPAGHDVRDTLTEIQHLNAMSSTAVDAGEQIFLPVAG</sequence>
<evidence type="ECO:0000313" key="3">
    <source>
        <dbReference type="Proteomes" id="UP001426770"/>
    </source>
</evidence>
<dbReference type="InterPro" id="IPR018392">
    <property type="entry name" value="LysM"/>
</dbReference>
<evidence type="ECO:0000313" key="2">
    <source>
        <dbReference type="EMBL" id="GAA5518760.1"/>
    </source>
</evidence>
<gene>
    <name evidence="2" type="ORF">Lsed01_01193</name>
</gene>
<name>A0ABP9WJ19_9MICO</name>